<evidence type="ECO:0000313" key="4">
    <source>
        <dbReference type="EMBL" id="AMD93335.1"/>
    </source>
</evidence>
<dbReference type="Gene3D" id="1.25.40.10">
    <property type="entry name" value="Tetratricopeptide repeat domain"/>
    <property type="match status" value="2"/>
</dbReference>
<dbReference type="PANTHER" id="PTHR44858:SF1">
    <property type="entry name" value="UDP-N-ACETYLGLUCOSAMINE--PEPTIDE N-ACETYLGLUCOSAMINYLTRANSFERASE SPINDLY-RELATED"/>
    <property type="match status" value="1"/>
</dbReference>
<dbReference type="PANTHER" id="PTHR44858">
    <property type="entry name" value="TETRATRICOPEPTIDE REPEAT PROTEIN 6"/>
    <property type="match status" value="1"/>
</dbReference>
<dbReference type="GO" id="GO:0046813">
    <property type="term" value="P:receptor-mediated virion attachment to host cell"/>
    <property type="evidence" value="ECO:0007669"/>
    <property type="project" value="TreeGrafter"/>
</dbReference>
<dbReference type="Pfam" id="PF13181">
    <property type="entry name" value="TPR_8"/>
    <property type="match status" value="2"/>
</dbReference>
<evidence type="ECO:0000313" key="5">
    <source>
        <dbReference type="Proteomes" id="UP000063964"/>
    </source>
</evidence>
<dbReference type="SUPFAM" id="SSF48452">
    <property type="entry name" value="TPR-like"/>
    <property type="match status" value="1"/>
</dbReference>
<evidence type="ECO:0000256" key="3">
    <source>
        <dbReference type="PROSITE-ProRule" id="PRU00339"/>
    </source>
</evidence>
<feature type="repeat" description="TPR" evidence="3">
    <location>
        <begin position="129"/>
        <end position="162"/>
    </location>
</feature>
<dbReference type="InterPro" id="IPR019734">
    <property type="entry name" value="TPR_rpt"/>
</dbReference>
<protein>
    <submittedName>
        <fullName evidence="4">Uncharacterized protein</fullName>
    </submittedName>
</protein>
<evidence type="ECO:0000256" key="2">
    <source>
        <dbReference type="ARBA" id="ARBA00022803"/>
    </source>
</evidence>
<dbReference type="InterPro" id="IPR011990">
    <property type="entry name" value="TPR-like_helical_dom_sf"/>
</dbReference>
<evidence type="ECO:0000256" key="1">
    <source>
        <dbReference type="ARBA" id="ARBA00022737"/>
    </source>
</evidence>
<dbReference type="PROSITE" id="PS50005">
    <property type="entry name" value="TPR"/>
    <property type="match status" value="1"/>
</dbReference>
<dbReference type="AlphaFoldDB" id="A0A109W6A8"/>
<dbReference type="InterPro" id="IPR050498">
    <property type="entry name" value="Ycf3"/>
</dbReference>
<sequence length="322" mass="38494">MDIYCGMMTICISLSQRKEFEFWYTKSLDIDKTYFNIYHQKFTILLPKWGGSWKDAYNFAKKMKDNSPKGSKAYCLYLELILEYLYNSDKYSDLKYYYGDKTYTKILQDVAEIESRLLSEFPGSEFMIIKRERIKGSCYFMLGDTEEAEKSFKRIIEFDSNYHWAWYMLGQIYTKNLKKYKDGIKFYNKAIEIYNDDILYHFERGYAAYCDFDIDLCISDMSIALKKNIKYIPQIWMAYFCRGICLQHKGKNSAAIEDFTSAITENPEYLELFKYRSWSYHVTGQLDKAISDLRHILKNNPQDNQTVELLKQYESELQTKRK</sequence>
<dbReference type="SMART" id="SM00028">
    <property type="entry name" value="TPR"/>
    <property type="match status" value="5"/>
</dbReference>
<keyword evidence="1" id="KW-0677">Repeat</keyword>
<organism evidence="4 5">
    <name type="scientific">Desulfomicrobium orale DSM 12838</name>
    <dbReference type="NCBI Taxonomy" id="888061"/>
    <lineage>
        <taxon>Bacteria</taxon>
        <taxon>Pseudomonadati</taxon>
        <taxon>Thermodesulfobacteriota</taxon>
        <taxon>Desulfovibrionia</taxon>
        <taxon>Desulfovibrionales</taxon>
        <taxon>Desulfomicrobiaceae</taxon>
        <taxon>Desulfomicrobium</taxon>
    </lineage>
</organism>
<accession>A0A109W6A8</accession>
<keyword evidence="5" id="KW-1185">Reference proteome</keyword>
<dbReference type="EMBL" id="CP014230">
    <property type="protein sequence ID" value="AMD93335.1"/>
    <property type="molecule type" value="Genomic_DNA"/>
</dbReference>
<reference evidence="5" key="1">
    <citation type="submission" date="2016-02" db="EMBL/GenBank/DDBJ databases">
        <authorList>
            <person name="Holder M.E."/>
            <person name="Ajami N.J."/>
            <person name="Petrosino J.F."/>
        </authorList>
    </citation>
    <scope>NUCLEOTIDE SEQUENCE [LARGE SCALE GENOMIC DNA]</scope>
    <source>
        <strain evidence="5">DSM 12838</strain>
    </source>
</reference>
<dbReference type="GO" id="GO:0009279">
    <property type="term" value="C:cell outer membrane"/>
    <property type="evidence" value="ECO:0007669"/>
    <property type="project" value="TreeGrafter"/>
</dbReference>
<keyword evidence="2 3" id="KW-0802">TPR repeat</keyword>
<dbReference type="KEGG" id="doa:AXF15_09640"/>
<gene>
    <name evidence="4" type="ORF">AXF15_09640</name>
</gene>
<name>A0A109W6A8_9BACT</name>
<dbReference type="Proteomes" id="UP000063964">
    <property type="component" value="Chromosome"/>
</dbReference>
<dbReference type="STRING" id="888061.AXF15_09640"/>
<proteinExistence type="predicted"/>